<dbReference type="EMBL" id="CM007385">
    <property type="protein sequence ID" value="ONK69909.1"/>
    <property type="molecule type" value="Genomic_DNA"/>
</dbReference>
<proteinExistence type="predicted"/>
<evidence type="ECO:0000313" key="2">
    <source>
        <dbReference type="EMBL" id="ONK69909.1"/>
    </source>
</evidence>
<evidence type="ECO:0000313" key="3">
    <source>
        <dbReference type="Proteomes" id="UP000243459"/>
    </source>
</evidence>
<sequence>MISSKLLRNAEFDHMMSSKEMKPVKVKIIETRFIKADAGQFRSVVQSLTGKESVAAAAGEPSKRQSVMGVRSEGMIRKKQDDEDYVEVISVLKSGGMMGNDLWALTMSDPFYEFPNFFPENRPEAEYLMARRENEAIFCKPTKQKSF</sequence>
<feature type="domain" description="VQ" evidence="1">
    <location>
        <begin position="28"/>
        <end position="53"/>
    </location>
</feature>
<dbReference type="PANTHER" id="PTHR34777">
    <property type="entry name" value="VQ MOTIF-CONTAINING PROTEIN 10"/>
    <property type="match status" value="1"/>
</dbReference>
<name>A0A5P1EZD2_ASPOF</name>
<keyword evidence="3" id="KW-1185">Reference proteome</keyword>
<accession>A0A5P1EZD2</accession>
<reference evidence="3" key="1">
    <citation type="journal article" date="2017" name="Nat. Commun.">
        <title>The asparagus genome sheds light on the origin and evolution of a young Y chromosome.</title>
        <authorList>
            <person name="Harkess A."/>
            <person name="Zhou J."/>
            <person name="Xu C."/>
            <person name="Bowers J.E."/>
            <person name="Van der Hulst R."/>
            <person name="Ayyampalayam S."/>
            <person name="Mercati F."/>
            <person name="Riccardi P."/>
            <person name="McKain M.R."/>
            <person name="Kakrana A."/>
            <person name="Tang H."/>
            <person name="Ray J."/>
            <person name="Groenendijk J."/>
            <person name="Arikit S."/>
            <person name="Mathioni S.M."/>
            <person name="Nakano M."/>
            <person name="Shan H."/>
            <person name="Telgmann-Rauber A."/>
            <person name="Kanno A."/>
            <person name="Yue Z."/>
            <person name="Chen H."/>
            <person name="Li W."/>
            <person name="Chen Y."/>
            <person name="Xu X."/>
            <person name="Zhang Y."/>
            <person name="Luo S."/>
            <person name="Chen H."/>
            <person name="Gao J."/>
            <person name="Mao Z."/>
            <person name="Pires J.C."/>
            <person name="Luo M."/>
            <person name="Kudrna D."/>
            <person name="Wing R.A."/>
            <person name="Meyers B.C."/>
            <person name="Yi K."/>
            <person name="Kong H."/>
            <person name="Lavrijsen P."/>
            <person name="Sunseri F."/>
            <person name="Falavigna A."/>
            <person name="Ye Y."/>
            <person name="Leebens-Mack J.H."/>
            <person name="Chen G."/>
        </authorList>
    </citation>
    <scope>NUCLEOTIDE SEQUENCE [LARGE SCALE GENOMIC DNA]</scope>
    <source>
        <strain evidence="3">cv. DH0086</strain>
    </source>
</reference>
<dbReference type="Pfam" id="PF05678">
    <property type="entry name" value="VQ"/>
    <property type="match status" value="1"/>
</dbReference>
<dbReference type="PANTHER" id="PTHR34777:SF1">
    <property type="entry name" value="VQ MOTIF-CONTAINING PROTEIN 10"/>
    <property type="match status" value="1"/>
</dbReference>
<dbReference type="InterPro" id="IPR039608">
    <property type="entry name" value="VQ_1/10"/>
</dbReference>
<gene>
    <name evidence="2" type="ORF">A4U43_C05F28110</name>
</gene>
<dbReference type="Proteomes" id="UP000243459">
    <property type="component" value="Chromosome 5"/>
</dbReference>
<dbReference type="Gramene" id="ONK69909">
    <property type="protein sequence ID" value="ONK69909"/>
    <property type="gene ID" value="A4U43_C05F28110"/>
</dbReference>
<dbReference type="AlphaFoldDB" id="A0A5P1EZD2"/>
<organism evidence="2 3">
    <name type="scientific">Asparagus officinalis</name>
    <name type="common">Garden asparagus</name>
    <dbReference type="NCBI Taxonomy" id="4686"/>
    <lineage>
        <taxon>Eukaryota</taxon>
        <taxon>Viridiplantae</taxon>
        <taxon>Streptophyta</taxon>
        <taxon>Embryophyta</taxon>
        <taxon>Tracheophyta</taxon>
        <taxon>Spermatophyta</taxon>
        <taxon>Magnoliopsida</taxon>
        <taxon>Liliopsida</taxon>
        <taxon>Asparagales</taxon>
        <taxon>Asparagaceae</taxon>
        <taxon>Asparagoideae</taxon>
        <taxon>Asparagus</taxon>
    </lineage>
</organism>
<protein>
    <recommendedName>
        <fullName evidence="1">VQ domain-containing protein</fullName>
    </recommendedName>
</protein>
<dbReference type="InterPro" id="IPR008889">
    <property type="entry name" value="VQ"/>
</dbReference>
<evidence type="ECO:0000259" key="1">
    <source>
        <dbReference type="Pfam" id="PF05678"/>
    </source>
</evidence>